<evidence type="ECO:0000256" key="1">
    <source>
        <dbReference type="ARBA" id="ARBA00004370"/>
    </source>
</evidence>
<evidence type="ECO:0000313" key="11">
    <source>
        <dbReference type="EMBL" id="MDC2890678.1"/>
    </source>
</evidence>
<dbReference type="PANTHER" id="PTHR14226:SF29">
    <property type="entry name" value="NEUROPATHY TARGET ESTERASE SWS"/>
    <property type="match status" value="1"/>
</dbReference>
<evidence type="ECO:0000256" key="7">
    <source>
        <dbReference type="ARBA" id="ARBA00023098"/>
    </source>
</evidence>
<comment type="similarity">
    <text evidence="2">Belongs to the NTE family.</text>
</comment>
<feature type="short sequence motif" description="GXSXG" evidence="9">
    <location>
        <begin position="261"/>
        <end position="265"/>
    </location>
</feature>
<evidence type="ECO:0000256" key="2">
    <source>
        <dbReference type="ARBA" id="ARBA00006636"/>
    </source>
</evidence>
<proteinExistence type="inferred from homology"/>
<keyword evidence="6" id="KW-1133">Transmembrane helix</keyword>
<evidence type="ECO:0000256" key="6">
    <source>
        <dbReference type="ARBA" id="ARBA00022989"/>
    </source>
</evidence>
<dbReference type="PANTHER" id="PTHR14226">
    <property type="entry name" value="NEUROPATHY TARGET ESTERASE/SWISS CHEESE D.MELANOGASTER"/>
    <property type="match status" value="1"/>
</dbReference>
<feature type="domain" description="PNPLA" evidence="10">
    <location>
        <begin position="230"/>
        <end position="292"/>
    </location>
</feature>
<sequence>MILRQARTADITSMRESQLAVLSDKAYEELIAKHPSELNRAFSQAIYRHLRHDRRVAERRRAQSFFLIPIHETVDMSVFTSQMKLNLTKYGSTEVVPVSLIDAERTVGDDGYLNLDKLEADFDYIIYQGELNLDEQLNETFEHADQVIFVADGTKSSSLTKLEESIRSRFDIALIRSHLALVYPESEVSCGDRAEWNKERKTERVYPIKLASSDDFGRLVRFLLGKAIGVVLGGGGARGFAHLGVLRAFEESNIPIDLIGGNSMGALIGACYVSGMPRESIHKEILRYSKGE</sequence>
<comment type="caution">
    <text evidence="9">Lacks conserved residue(s) required for the propagation of feature annotation.</text>
</comment>
<dbReference type="PROSITE" id="PS01237">
    <property type="entry name" value="UPF0028"/>
    <property type="match status" value="1"/>
</dbReference>
<dbReference type="InterPro" id="IPR016035">
    <property type="entry name" value="Acyl_Trfase/lysoPLipase"/>
</dbReference>
<dbReference type="SUPFAM" id="SSF52151">
    <property type="entry name" value="FabD/lysophospholipase-like"/>
    <property type="match status" value="1"/>
</dbReference>
<accession>A0ABT5FHL0</accession>
<dbReference type="Gene3D" id="3.40.1090.10">
    <property type="entry name" value="Cytosolic phospholipase A2 catalytic domain"/>
    <property type="match status" value="1"/>
</dbReference>
<dbReference type="Proteomes" id="UP001528411">
    <property type="component" value="Unassembled WGS sequence"/>
</dbReference>
<evidence type="ECO:0000256" key="4">
    <source>
        <dbReference type="ARBA" id="ARBA00022801"/>
    </source>
</evidence>
<keyword evidence="7" id="KW-0443">Lipid metabolism</keyword>
<reference evidence="11 12" key="1">
    <citation type="submission" date="2023-01" db="EMBL/GenBank/DDBJ databases">
        <title>Psychrosphaera sp. nov., isolated from marine algae.</title>
        <authorList>
            <person name="Bayburt H."/>
            <person name="Choi B.J."/>
            <person name="Kim J.M."/>
            <person name="Choi D.G."/>
            <person name="Jeon C.O."/>
        </authorList>
    </citation>
    <scope>NUCLEOTIDE SEQUENCE [LARGE SCALE GENOMIC DNA]</scope>
    <source>
        <strain evidence="11 12">G1-22</strain>
    </source>
</reference>
<dbReference type="Pfam" id="PF01734">
    <property type="entry name" value="Patatin"/>
    <property type="match status" value="1"/>
</dbReference>
<keyword evidence="12" id="KW-1185">Reference proteome</keyword>
<dbReference type="InterPro" id="IPR001423">
    <property type="entry name" value="LysoPLipase_patatin_CS"/>
</dbReference>
<dbReference type="EMBL" id="JAQOMS010000002">
    <property type="protein sequence ID" value="MDC2890678.1"/>
    <property type="molecule type" value="Genomic_DNA"/>
</dbReference>
<keyword evidence="5" id="KW-0442">Lipid degradation</keyword>
<evidence type="ECO:0000256" key="9">
    <source>
        <dbReference type="PROSITE-ProRule" id="PRU01161"/>
    </source>
</evidence>
<keyword evidence="3" id="KW-0812">Transmembrane</keyword>
<gene>
    <name evidence="11" type="ORF">PN838_20470</name>
</gene>
<evidence type="ECO:0000256" key="3">
    <source>
        <dbReference type="ARBA" id="ARBA00022692"/>
    </source>
</evidence>
<organism evidence="11 12">
    <name type="scientific">Psychrosphaera algicola</name>
    <dbReference type="NCBI Taxonomy" id="3023714"/>
    <lineage>
        <taxon>Bacteria</taxon>
        <taxon>Pseudomonadati</taxon>
        <taxon>Pseudomonadota</taxon>
        <taxon>Gammaproteobacteria</taxon>
        <taxon>Alteromonadales</taxon>
        <taxon>Pseudoalteromonadaceae</taxon>
        <taxon>Psychrosphaera</taxon>
    </lineage>
</organism>
<comment type="subcellular location">
    <subcellularLocation>
        <location evidence="1">Membrane</location>
    </subcellularLocation>
</comment>
<dbReference type="InterPro" id="IPR002641">
    <property type="entry name" value="PNPLA_dom"/>
</dbReference>
<keyword evidence="8" id="KW-0472">Membrane</keyword>
<dbReference type="InterPro" id="IPR056556">
    <property type="entry name" value="NTE1_P-loop_dom"/>
</dbReference>
<evidence type="ECO:0000256" key="5">
    <source>
        <dbReference type="ARBA" id="ARBA00022963"/>
    </source>
</evidence>
<evidence type="ECO:0000256" key="8">
    <source>
        <dbReference type="ARBA" id="ARBA00023136"/>
    </source>
</evidence>
<dbReference type="InterPro" id="IPR050301">
    <property type="entry name" value="NTE"/>
</dbReference>
<dbReference type="RefSeq" id="WP_272181800.1">
    <property type="nucleotide sequence ID" value="NZ_JAQOMS010000002.1"/>
</dbReference>
<name>A0ABT5FHL0_9GAMM</name>
<protein>
    <submittedName>
        <fullName evidence="11">Patatin-like phospholipase family protein</fullName>
    </submittedName>
</protein>
<dbReference type="Pfam" id="PF24179">
    <property type="entry name" value="NTE_Ploop"/>
    <property type="match status" value="1"/>
</dbReference>
<keyword evidence="4" id="KW-0378">Hydrolase</keyword>
<evidence type="ECO:0000259" key="10">
    <source>
        <dbReference type="PROSITE" id="PS51635"/>
    </source>
</evidence>
<comment type="caution">
    <text evidence="11">The sequence shown here is derived from an EMBL/GenBank/DDBJ whole genome shotgun (WGS) entry which is preliminary data.</text>
</comment>
<dbReference type="PROSITE" id="PS51635">
    <property type="entry name" value="PNPLA"/>
    <property type="match status" value="1"/>
</dbReference>
<evidence type="ECO:0000313" key="12">
    <source>
        <dbReference type="Proteomes" id="UP001528411"/>
    </source>
</evidence>
<feature type="short sequence motif" description="GXGXXG" evidence="9">
    <location>
        <begin position="234"/>
        <end position="239"/>
    </location>
</feature>